<protein>
    <submittedName>
        <fullName evidence="11">OST3</fullName>
    </submittedName>
</protein>
<feature type="transmembrane region" description="Helical" evidence="9">
    <location>
        <begin position="202"/>
        <end position="219"/>
    </location>
</feature>
<dbReference type="AlphaFoldDB" id="A0AAD5BHS5"/>
<sequence>MRSLSVLVLTFICAIVHCGLTNDQLLKKVHSSKHKVLTLNDENYESILNGPRDYHVVALLSSNSPQINCVLCHQISPEFEIVADSWVKDHAKGITIEQEEEESEAAATSNSKDHQKIEAKNIYFFKSEFAESKKLFSLFELNTIPKIFHFKPTKALGPRNFLREKQEYQFFQGDHKTLMLNWVQDVTGQKINLHIPIDNTKLIVHAVIGFVSMFLLKRYRKNVGKALTSKLSWCIVSLISVLLFTTGYMFNQIRGSPYVLEHADGRTEYFAPGQQTQFGIETQIMSFIYGTLSILVIILIKRAPEIKNESISLILVSVISLLIFLMFSLLLSIFGFKGMGFPYRFLRFF</sequence>
<organism evidence="11 12">
    <name type="scientific">Candida theae</name>
    <dbReference type="NCBI Taxonomy" id="1198502"/>
    <lineage>
        <taxon>Eukaryota</taxon>
        <taxon>Fungi</taxon>
        <taxon>Dikarya</taxon>
        <taxon>Ascomycota</taxon>
        <taxon>Saccharomycotina</taxon>
        <taxon>Pichiomycetes</taxon>
        <taxon>Debaryomycetaceae</taxon>
        <taxon>Candida/Lodderomyces clade</taxon>
        <taxon>Candida</taxon>
    </lineage>
</organism>
<evidence type="ECO:0000313" key="12">
    <source>
        <dbReference type="Proteomes" id="UP001204833"/>
    </source>
</evidence>
<evidence type="ECO:0000256" key="10">
    <source>
        <dbReference type="SAM" id="SignalP"/>
    </source>
</evidence>
<evidence type="ECO:0000256" key="7">
    <source>
        <dbReference type="ARBA" id="ARBA00022989"/>
    </source>
</evidence>
<evidence type="ECO:0000313" key="11">
    <source>
        <dbReference type="EMBL" id="KAI5963359.1"/>
    </source>
</evidence>
<evidence type="ECO:0000256" key="5">
    <source>
        <dbReference type="ARBA" id="ARBA00022729"/>
    </source>
</evidence>
<dbReference type="GO" id="GO:0018279">
    <property type="term" value="P:protein N-linked glycosylation via asparagine"/>
    <property type="evidence" value="ECO:0007669"/>
    <property type="project" value="TreeGrafter"/>
</dbReference>
<name>A0AAD5BHS5_9ASCO</name>
<dbReference type="Pfam" id="PF04756">
    <property type="entry name" value="OST3_OST6"/>
    <property type="match status" value="1"/>
</dbReference>
<evidence type="ECO:0000256" key="4">
    <source>
        <dbReference type="ARBA" id="ARBA00022692"/>
    </source>
</evidence>
<dbReference type="Proteomes" id="UP001204833">
    <property type="component" value="Unassembled WGS sequence"/>
</dbReference>
<evidence type="ECO:0000256" key="9">
    <source>
        <dbReference type="SAM" id="Phobius"/>
    </source>
</evidence>
<dbReference type="PANTHER" id="PTHR12692:SF0">
    <property type="entry name" value="GH11935P"/>
    <property type="match status" value="1"/>
</dbReference>
<keyword evidence="8 9" id="KW-0472">Membrane</keyword>
<dbReference type="InterPro" id="IPR021149">
    <property type="entry name" value="OligosaccharylTrfase_OST3/OST6"/>
</dbReference>
<comment type="subcellular location">
    <subcellularLocation>
        <location evidence="2">Endoplasmic reticulum membrane</location>
        <topology evidence="2">Multi-pass membrane protein</topology>
    </subcellularLocation>
</comment>
<keyword evidence="12" id="KW-1185">Reference proteome</keyword>
<feature type="chain" id="PRO_5042185925" evidence="10">
    <location>
        <begin position="19"/>
        <end position="349"/>
    </location>
</feature>
<evidence type="ECO:0000256" key="3">
    <source>
        <dbReference type="ARBA" id="ARBA00009561"/>
    </source>
</evidence>
<keyword evidence="5 10" id="KW-0732">Signal</keyword>
<proteinExistence type="inferred from homology"/>
<feature type="transmembrane region" description="Helical" evidence="9">
    <location>
        <begin position="231"/>
        <end position="250"/>
    </location>
</feature>
<evidence type="ECO:0000256" key="2">
    <source>
        <dbReference type="ARBA" id="ARBA00004477"/>
    </source>
</evidence>
<accession>A0AAD5BHS5</accession>
<evidence type="ECO:0000256" key="6">
    <source>
        <dbReference type="ARBA" id="ARBA00022824"/>
    </source>
</evidence>
<feature type="transmembrane region" description="Helical" evidence="9">
    <location>
        <begin position="312"/>
        <end position="336"/>
    </location>
</feature>
<keyword evidence="4 9" id="KW-0812">Transmembrane</keyword>
<evidence type="ECO:0000256" key="8">
    <source>
        <dbReference type="ARBA" id="ARBA00023136"/>
    </source>
</evidence>
<gene>
    <name evidence="11" type="ORF">KGF57_001304</name>
</gene>
<keyword evidence="6" id="KW-0256">Endoplasmic reticulum</keyword>
<dbReference type="GO" id="GO:0008250">
    <property type="term" value="C:oligosaccharyltransferase complex"/>
    <property type="evidence" value="ECO:0007669"/>
    <property type="project" value="TreeGrafter"/>
</dbReference>
<comment type="caution">
    <text evidence="11">The sequence shown here is derived from an EMBL/GenBank/DDBJ whole genome shotgun (WGS) entry which is preliminary data.</text>
</comment>
<dbReference type="Gene3D" id="3.40.30.10">
    <property type="entry name" value="Glutaredoxin"/>
    <property type="match status" value="1"/>
</dbReference>
<dbReference type="EMBL" id="JAIHNG010000063">
    <property type="protein sequence ID" value="KAI5963359.1"/>
    <property type="molecule type" value="Genomic_DNA"/>
</dbReference>
<dbReference type="RefSeq" id="XP_051610181.1">
    <property type="nucleotide sequence ID" value="XM_051750496.1"/>
</dbReference>
<evidence type="ECO:0000256" key="1">
    <source>
        <dbReference type="ARBA" id="ARBA00002791"/>
    </source>
</evidence>
<feature type="signal peptide" evidence="10">
    <location>
        <begin position="1"/>
        <end position="18"/>
    </location>
</feature>
<reference evidence="11 12" key="1">
    <citation type="journal article" date="2022" name="DNA Res.">
        <title>Genome analysis of five recently described species of the CUG-Ser clade uncovers Candida theae as a new hybrid lineage with pathogenic potential in the Candida parapsilosis species complex.</title>
        <authorList>
            <person name="Mixao V."/>
            <person name="Del Olmo V."/>
            <person name="Hegedusova E."/>
            <person name="Saus E."/>
            <person name="Pryszcz L."/>
            <person name="Cillingova A."/>
            <person name="Nosek J."/>
            <person name="Gabaldon T."/>
        </authorList>
    </citation>
    <scope>NUCLEOTIDE SEQUENCE [LARGE SCALE GENOMIC DNA]</scope>
    <source>
        <strain evidence="11 12">CBS 12239</strain>
    </source>
</reference>
<keyword evidence="7 9" id="KW-1133">Transmembrane helix</keyword>
<feature type="transmembrane region" description="Helical" evidence="9">
    <location>
        <begin position="282"/>
        <end position="300"/>
    </location>
</feature>
<dbReference type="GeneID" id="76149363"/>
<comment type="similarity">
    <text evidence="3">Belongs to the OST3/OST6 family.</text>
</comment>
<comment type="function">
    <text evidence="1">Subunit of the oligosaccharyl transferase (OST) complex that catalyzes the initial transfer of a defined glycan (Glc(3)Man(9)GlcNAc(2) in eukaryotes) from the lipid carrier dolichol-pyrophosphate to an asparagine residue within an Asn-X-Ser/Thr consensus motif in nascent polypeptide chains, the first step in protein N-glycosylation. N-glycosylation occurs cotranslationally and the complex associates with the Sec61 complex at the channel-forming translocon complex that mediates protein translocation across the endoplasmic reticulum (ER). All subunits are required for a maximal enzyme activity.</text>
</comment>
<dbReference type="PANTHER" id="PTHR12692">
    <property type="entry name" value="DOLICHYL-DIPHOSPHOOLIGOSACCHARIDE--PROTEIN GLYCOSYLTRANSFERASE-RELATED"/>
    <property type="match status" value="1"/>
</dbReference>